<feature type="transmembrane region" description="Helical" evidence="17">
    <location>
        <begin position="159"/>
        <end position="185"/>
    </location>
</feature>
<comment type="similarity">
    <text evidence="4 17 18">Belongs to the CDP-alcohol phosphatidyltransferase class-I family.</text>
</comment>
<feature type="binding site" evidence="17">
    <location>
        <position position="71"/>
    </location>
    <ligand>
        <name>Mg(2+)</name>
        <dbReference type="ChEBI" id="CHEBI:18420"/>
        <label>1</label>
    </ligand>
</feature>
<evidence type="ECO:0000256" key="2">
    <source>
        <dbReference type="ARBA" id="ARBA00004805"/>
    </source>
</evidence>
<feature type="binding site" evidence="17">
    <location>
        <position position="96"/>
    </location>
    <ligand>
        <name>Mg(2+)</name>
        <dbReference type="ChEBI" id="CHEBI:18420"/>
        <label>2</label>
    </ligand>
</feature>
<feature type="binding site" evidence="17">
    <location>
        <position position="75"/>
    </location>
    <ligand>
        <name>a CDP-1,2-diacyl-sn-glycerol</name>
        <dbReference type="ChEBI" id="CHEBI:58332"/>
    </ligand>
</feature>
<dbReference type="AlphaFoldDB" id="A0A6J4J066"/>
<dbReference type="InterPro" id="IPR048254">
    <property type="entry name" value="CDP_ALCOHOL_P_TRANSF_CS"/>
</dbReference>
<evidence type="ECO:0000256" key="6">
    <source>
        <dbReference type="ARBA" id="ARBA00022475"/>
    </source>
</evidence>
<keyword evidence="7 17" id="KW-0808">Transferase</keyword>
<feature type="binding site" evidence="17">
    <location>
        <position position="71"/>
    </location>
    <ligand>
        <name>Mg(2+)</name>
        <dbReference type="ChEBI" id="CHEBI:18420"/>
        <label>2</label>
    </ligand>
</feature>
<feature type="transmembrane region" description="Helical" evidence="17">
    <location>
        <begin position="48"/>
        <end position="73"/>
    </location>
</feature>
<dbReference type="GO" id="GO:0005886">
    <property type="term" value="C:plasma membrane"/>
    <property type="evidence" value="ECO:0007669"/>
    <property type="project" value="UniProtKB-SubCell"/>
</dbReference>
<gene>
    <name evidence="19" type="ORF">AVDCRST_MAG41-2684</name>
</gene>
<sequence length="209" mass="21487">MTGLFSRGLLSRAVWGRLAAPLVRVLVRLGVTANTVTVVGTLGSMAGALVLFGQGILFAGTLVIWGFVMLDMVDGAVARARGGSSVFGAVLDSSLDRLVDAAVFGALAWWFAGAGDDRSLQLAALLCLVLGVMVSYIKARAEGAGLSCDVGLVERPQRLSITLIGTGLSGIGVPYVLAVALWLLVALSAVTAVQRLVEVHRQAGGVARG</sequence>
<keyword evidence="17" id="KW-1208">Phospholipid metabolism</keyword>
<evidence type="ECO:0000256" key="11">
    <source>
        <dbReference type="ARBA" id="ARBA00022989"/>
    </source>
</evidence>
<evidence type="ECO:0000256" key="9">
    <source>
        <dbReference type="ARBA" id="ARBA00022723"/>
    </source>
</evidence>
<name>A0A6J4J066_9ACTN</name>
<dbReference type="EMBL" id="CADCTP010000247">
    <property type="protein sequence ID" value="CAA9267072.1"/>
    <property type="molecule type" value="Genomic_DNA"/>
</dbReference>
<dbReference type="InterPro" id="IPR043130">
    <property type="entry name" value="CDP-OH_PTrfase_TM_dom"/>
</dbReference>
<evidence type="ECO:0000256" key="14">
    <source>
        <dbReference type="ARBA" id="ARBA00024082"/>
    </source>
</evidence>
<dbReference type="UniPathway" id="UPA00220"/>
<keyword evidence="8 17" id="KW-0812">Transmembrane</keyword>
<feature type="binding site" evidence="17">
    <location>
        <position position="92"/>
    </location>
    <ligand>
        <name>Mg(2+)</name>
        <dbReference type="ChEBI" id="CHEBI:18420"/>
        <label>2</label>
    </ligand>
</feature>
<feature type="transmembrane region" description="Helical" evidence="17">
    <location>
        <begin position="21"/>
        <end position="42"/>
    </location>
</feature>
<feature type="binding site" evidence="17">
    <location>
        <position position="79"/>
    </location>
    <ligand>
        <name>a CDP-1,2-diacyl-sn-glycerol</name>
        <dbReference type="ChEBI" id="CHEBI:58332"/>
    </ligand>
</feature>
<keyword evidence="17" id="KW-0594">Phospholipid biosynthesis</keyword>
<dbReference type="GO" id="GO:0016780">
    <property type="term" value="F:phosphotransferase activity, for other substituted phosphate groups"/>
    <property type="evidence" value="ECO:0007669"/>
    <property type="project" value="UniProtKB-UniRule"/>
</dbReference>
<dbReference type="NCBIfam" id="NF045883">
    <property type="entry name" value="PIPSynth"/>
    <property type="match status" value="1"/>
</dbReference>
<feature type="binding site" evidence="17">
    <location>
        <position position="74"/>
    </location>
    <ligand>
        <name>Mg(2+)</name>
        <dbReference type="ChEBI" id="CHEBI:18420"/>
        <label>1</label>
    </ligand>
</feature>
<evidence type="ECO:0000256" key="1">
    <source>
        <dbReference type="ARBA" id="ARBA00004651"/>
    </source>
</evidence>
<dbReference type="InterPro" id="IPR044268">
    <property type="entry name" value="PIP_synthase_PgsA1"/>
</dbReference>
<comment type="pathway">
    <text evidence="3">Lipid metabolism.</text>
</comment>
<keyword evidence="6 17" id="KW-1003">Cell membrane</keyword>
<evidence type="ECO:0000256" key="16">
    <source>
        <dbReference type="ARBA" id="ARBA00048865"/>
    </source>
</evidence>
<comment type="subunit">
    <text evidence="5 17">Homodimer.</text>
</comment>
<dbReference type="Pfam" id="PF01066">
    <property type="entry name" value="CDP-OH_P_transf"/>
    <property type="match status" value="1"/>
</dbReference>
<evidence type="ECO:0000256" key="7">
    <source>
        <dbReference type="ARBA" id="ARBA00022679"/>
    </source>
</evidence>
<evidence type="ECO:0000256" key="4">
    <source>
        <dbReference type="ARBA" id="ARBA00010441"/>
    </source>
</evidence>
<feature type="binding site" evidence="17">
    <location>
        <position position="92"/>
    </location>
    <ligand>
        <name>Mg(2+)</name>
        <dbReference type="ChEBI" id="CHEBI:18420"/>
        <label>1</label>
    </ligand>
</feature>
<comment type="pathway">
    <text evidence="2 17">Phospholipid metabolism; phosphatidylinositol phosphate biosynthesis.</text>
</comment>
<keyword evidence="10 17" id="KW-0460">Magnesium</keyword>
<keyword evidence="9 17" id="KW-0479">Metal-binding</keyword>
<keyword evidence="12 17" id="KW-0472">Membrane</keyword>
<feature type="transmembrane region" description="Helical" evidence="17">
    <location>
        <begin position="94"/>
        <end position="112"/>
    </location>
</feature>
<evidence type="ECO:0000256" key="18">
    <source>
        <dbReference type="RuleBase" id="RU003750"/>
    </source>
</evidence>
<dbReference type="HAMAP" id="MF_02241">
    <property type="entry name" value="PIP_synthase"/>
    <property type="match status" value="1"/>
</dbReference>
<keyword evidence="17" id="KW-0443">Lipid metabolism</keyword>
<evidence type="ECO:0000256" key="12">
    <source>
        <dbReference type="ARBA" id="ARBA00023136"/>
    </source>
</evidence>
<proteinExistence type="inferred from homology"/>
<feature type="binding site" evidence="17">
    <location>
        <begin position="34"/>
        <end position="37"/>
    </location>
    <ligand>
        <name>a CDP-1,2-diacyl-sn-glycerol</name>
        <dbReference type="ChEBI" id="CHEBI:58332"/>
    </ligand>
</feature>
<evidence type="ECO:0000256" key="3">
    <source>
        <dbReference type="ARBA" id="ARBA00005189"/>
    </source>
</evidence>
<evidence type="ECO:0000256" key="17">
    <source>
        <dbReference type="HAMAP-Rule" id="MF_02241"/>
    </source>
</evidence>
<reference evidence="19" key="1">
    <citation type="submission" date="2020-02" db="EMBL/GenBank/DDBJ databases">
        <authorList>
            <person name="Meier V. D."/>
        </authorList>
    </citation>
    <scope>NUCLEOTIDE SEQUENCE</scope>
    <source>
        <strain evidence="19">AVDCRST_MAG41</strain>
    </source>
</reference>
<evidence type="ECO:0000256" key="15">
    <source>
        <dbReference type="ARBA" id="ARBA00033137"/>
    </source>
</evidence>
<evidence type="ECO:0000256" key="8">
    <source>
        <dbReference type="ARBA" id="ARBA00022692"/>
    </source>
</evidence>
<feature type="active site" description="Proton acceptor" evidence="17">
    <location>
        <position position="96"/>
    </location>
</feature>
<protein>
    <recommendedName>
        <fullName evidence="14 17">Phosphatidylinositol phosphate synthase</fullName>
        <shortName evidence="17">PIP synthase</shortName>
        <ecNumber evidence="17">2.7.8.-</ecNumber>
    </recommendedName>
    <alternativeName>
        <fullName evidence="15 17">CDP-diacylglycerol--D-myo-inositol-3-phosphate 3-phosphatidyltransferase</fullName>
    </alternativeName>
</protein>
<dbReference type="GO" id="GO:0008654">
    <property type="term" value="P:phospholipid biosynthetic process"/>
    <property type="evidence" value="ECO:0007669"/>
    <property type="project" value="UniProtKB-UniRule"/>
</dbReference>
<dbReference type="InterPro" id="IPR000462">
    <property type="entry name" value="CDP-OH_P_trans"/>
</dbReference>
<evidence type="ECO:0000256" key="13">
    <source>
        <dbReference type="ARBA" id="ARBA00023935"/>
    </source>
</evidence>
<comment type="cofactor">
    <cofactor evidence="17">
        <name>Mg(2+)</name>
        <dbReference type="ChEBI" id="CHEBI:18420"/>
    </cofactor>
    <text evidence="17">Contains a di-nuclear catalytic Mg(2+) center.</text>
</comment>
<comment type="function">
    <text evidence="17">Catalyzes the conjugation of the 1'-hydroxyl group of D-myo-inositol-3-phosphate (also named L-myo-inositol-1-phosphate) with a lipid tail of cytidine diphosphate diacylglycerol (CDP-DAG), forming phosphatidylinositol phosphate (PIP) and CMP. PIP is a precursor of phosphatidylinositol (PI) which is an essential lipid required for cell wall formation.</text>
</comment>
<feature type="binding site" evidence="17">
    <location>
        <position position="85"/>
    </location>
    <ligand>
        <name>a CDP-1,2-diacyl-sn-glycerol</name>
        <dbReference type="ChEBI" id="CHEBI:58332"/>
    </ligand>
</feature>
<keyword evidence="11 17" id="KW-1133">Transmembrane helix</keyword>
<comment type="subcellular location">
    <subcellularLocation>
        <location evidence="1 17">Cell membrane</location>
        <topology evidence="1 17">Multi-pass membrane protein</topology>
    </subcellularLocation>
</comment>
<dbReference type="EC" id="2.7.8.-" evidence="17"/>
<organism evidence="19">
    <name type="scientific">uncultured Mycobacteriales bacterium</name>
    <dbReference type="NCBI Taxonomy" id="581187"/>
    <lineage>
        <taxon>Bacteria</taxon>
        <taxon>Bacillati</taxon>
        <taxon>Actinomycetota</taxon>
        <taxon>Actinomycetes</taxon>
        <taxon>Mycobacteriales</taxon>
        <taxon>environmental samples</taxon>
    </lineage>
</organism>
<comment type="catalytic activity">
    <reaction evidence="13 17">
        <text>1,2-di-(9Z-octadecenoyl)-sn-glycero-3-cytidine-5'-diphosphate + 1D-myo-inositol 3-phosphate = 1,2-di-(9Z-octadecenoyl)-sn-glycero-3-phospho-(1D-myo-inositol-3-phosphate) + CMP + H(+)</text>
        <dbReference type="Rhea" id="RHEA:61216"/>
        <dbReference type="ChEBI" id="CHEBI:15378"/>
        <dbReference type="ChEBI" id="CHEBI:58401"/>
        <dbReference type="ChEBI" id="CHEBI:60377"/>
        <dbReference type="ChEBI" id="CHEBI:85356"/>
        <dbReference type="ChEBI" id="CHEBI:144472"/>
    </reaction>
</comment>
<comment type="caution">
    <text evidence="17">Lacks conserved residue(s) required for the propagation of feature annotation.</text>
</comment>
<comment type="catalytic activity">
    <reaction evidence="16 17">
        <text>a CDP-1,2-diacyl-sn-glycerol + 1D-myo-inositol 3-phosphate = a 1,2-diacyl-sn-glycero-3-phospho-(1D-myo-inositol-3-phosphate) + CMP + H(+)</text>
        <dbReference type="Rhea" id="RHEA:60504"/>
        <dbReference type="ChEBI" id="CHEBI:15378"/>
        <dbReference type="ChEBI" id="CHEBI:58088"/>
        <dbReference type="ChEBI" id="CHEBI:58332"/>
        <dbReference type="ChEBI" id="CHEBI:58401"/>
        <dbReference type="ChEBI" id="CHEBI:60377"/>
    </reaction>
</comment>
<dbReference type="GO" id="GO:0000287">
    <property type="term" value="F:magnesium ion binding"/>
    <property type="evidence" value="ECO:0007669"/>
    <property type="project" value="UniProtKB-UniRule"/>
</dbReference>
<evidence type="ECO:0000256" key="10">
    <source>
        <dbReference type="ARBA" id="ARBA00022842"/>
    </source>
</evidence>
<accession>A0A6J4J066</accession>
<dbReference type="Gene3D" id="1.20.120.1760">
    <property type="match status" value="1"/>
</dbReference>
<evidence type="ECO:0000313" key="19">
    <source>
        <dbReference type="EMBL" id="CAA9267072.1"/>
    </source>
</evidence>
<feature type="transmembrane region" description="Helical" evidence="17">
    <location>
        <begin position="118"/>
        <end position="139"/>
    </location>
</feature>
<dbReference type="PROSITE" id="PS00379">
    <property type="entry name" value="CDP_ALCOHOL_P_TRANSF"/>
    <property type="match status" value="1"/>
</dbReference>
<keyword evidence="17" id="KW-0444">Lipid biosynthesis</keyword>
<evidence type="ECO:0000256" key="5">
    <source>
        <dbReference type="ARBA" id="ARBA00011738"/>
    </source>
</evidence>